<name>A0AAW7ZFL5_9FIRM</name>
<keyword evidence="3" id="KW-1003">Cell membrane</keyword>
<dbReference type="Gene3D" id="1.10.1760.20">
    <property type="match status" value="1"/>
</dbReference>
<gene>
    <name evidence="9" type="primary">cbiM</name>
    <name evidence="9" type="ORF">P6N53_13175</name>
</gene>
<keyword evidence="10" id="KW-1185">Reference proteome</keyword>
<evidence type="ECO:0000256" key="6">
    <source>
        <dbReference type="ARBA" id="ARBA00023136"/>
    </source>
</evidence>
<evidence type="ECO:0000313" key="10">
    <source>
        <dbReference type="Proteomes" id="UP001172911"/>
    </source>
</evidence>
<feature type="transmembrane region" description="Helical" evidence="7">
    <location>
        <begin position="103"/>
        <end position="128"/>
    </location>
</feature>
<accession>A0AAW7ZFL5</accession>
<keyword evidence="2" id="KW-0813">Transport</keyword>
<feature type="transmembrane region" description="Helical" evidence="7">
    <location>
        <begin position="140"/>
        <end position="169"/>
    </location>
</feature>
<feature type="transmembrane region" description="Helical" evidence="7">
    <location>
        <begin position="72"/>
        <end position="97"/>
    </location>
</feature>
<sequence length="337" mass="36015">MHIPDGYLSPQSCAVIGAAMLPIWATAVSKVKQTLRTKYVPLMGTGAAFVFTIMMFNIPIPDGTTAHAVGGALMAIILGPWAACIGISVALAIQALLFGDGGLLAFGANSFNLAFILPFSSYYIYRFIGKNGEATGNRLWLAGFLSGFVGINLAALATALMLGIQPLFFHTASGVPLYNPYPLSLAVPAMAFGHLLVAGPIEGIITALVLSYLRSSNPELLQNKSKQVEINQIYRKISVVLVALIVISPLGLLANGTAWGEWGTEEIRELTGYIPSGMAEFANNWLGIMPDYRLHGFENGFWQPAIYIISAVLGVAVIGGVTFLFSKWELPSDQEVS</sequence>
<dbReference type="NCBIfam" id="NF005598">
    <property type="entry name" value="PRK07331.1"/>
    <property type="match status" value="1"/>
</dbReference>
<dbReference type="PANTHER" id="PTHR34229:SF1">
    <property type="entry name" value="METAL TRANSPORT PROTEIN HI_1621-RELATED"/>
    <property type="match status" value="1"/>
</dbReference>
<dbReference type="InterPro" id="IPR002751">
    <property type="entry name" value="CbiM/NikMN"/>
</dbReference>
<protein>
    <submittedName>
        <fullName evidence="9">Cobalt transporter CbiM</fullName>
    </submittedName>
</protein>
<keyword evidence="6 7" id="KW-0472">Membrane</keyword>
<reference evidence="9" key="2">
    <citation type="submission" date="2023-03" db="EMBL/GenBank/DDBJ databases">
        <authorList>
            <person name="Zhang Z."/>
        </authorList>
    </citation>
    <scope>NUCLEOTIDE SEQUENCE</scope>
    <source>
        <strain evidence="9">DSA</strain>
    </source>
</reference>
<evidence type="ECO:0000256" key="4">
    <source>
        <dbReference type="ARBA" id="ARBA00022692"/>
    </source>
</evidence>
<evidence type="ECO:0000259" key="8">
    <source>
        <dbReference type="Pfam" id="PF13190"/>
    </source>
</evidence>
<keyword evidence="5 7" id="KW-1133">Transmembrane helix</keyword>
<feature type="transmembrane region" description="Helical" evidence="7">
    <location>
        <begin position="305"/>
        <end position="325"/>
    </location>
</feature>
<evidence type="ECO:0000256" key="1">
    <source>
        <dbReference type="ARBA" id="ARBA00004651"/>
    </source>
</evidence>
<evidence type="ECO:0000256" key="2">
    <source>
        <dbReference type="ARBA" id="ARBA00022448"/>
    </source>
</evidence>
<dbReference type="RefSeq" id="WP_304543862.1">
    <property type="nucleotide sequence ID" value="NZ_JARPTC010000019.1"/>
</dbReference>
<dbReference type="PANTHER" id="PTHR34229">
    <property type="entry name" value="METAL TRANSPORT PROTEIN HI_1621-RELATED"/>
    <property type="match status" value="1"/>
</dbReference>
<comment type="subcellular location">
    <subcellularLocation>
        <location evidence="1">Cell membrane</location>
        <topology evidence="1">Multi-pass membrane protein</topology>
    </subcellularLocation>
</comment>
<organism evidence="9 10">
    <name type="scientific">Desulforamulus aquiferis</name>
    <dbReference type="NCBI Taxonomy" id="1397668"/>
    <lineage>
        <taxon>Bacteria</taxon>
        <taxon>Bacillati</taxon>
        <taxon>Bacillota</taxon>
        <taxon>Clostridia</taxon>
        <taxon>Eubacteriales</taxon>
        <taxon>Peptococcaceae</taxon>
        <taxon>Desulforamulus</taxon>
    </lineage>
</organism>
<comment type="caution">
    <text evidence="9">The sequence shown here is derived from an EMBL/GenBank/DDBJ whole genome shotgun (WGS) entry which is preliminary data.</text>
</comment>
<dbReference type="GO" id="GO:0000041">
    <property type="term" value="P:transition metal ion transport"/>
    <property type="evidence" value="ECO:0007669"/>
    <property type="project" value="InterPro"/>
</dbReference>
<feature type="transmembrane region" description="Helical" evidence="7">
    <location>
        <begin position="7"/>
        <end position="27"/>
    </location>
</feature>
<feature type="transmembrane region" description="Helical" evidence="7">
    <location>
        <begin position="233"/>
        <end position="254"/>
    </location>
</feature>
<feature type="transmembrane region" description="Helical" evidence="7">
    <location>
        <begin position="39"/>
        <end position="60"/>
    </location>
</feature>
<evidence type="ECO:0000256" key="5">
    <source>
        <dbReference type="ARBA" id="ARBA00022989"/>
    </source>
</evidence>
<dbReference type="Proteomes" id="UP001172911">
    <property type="component" value="Unassembled WGS sequence"/>
</dbReference>
<reference evidence="9" key="1">
    <citation type="journal article" date="2023" name="J. Hazard. Mater.">
        <title>Anaerobic biodegradation of pyrene and benzo[a]pyrene by a new sulfate-reducing Desulforamulus aquiferis strain DSA.</title>
        <authorList>
            <person name="Zhang Z."/>
            <person name="Sun J."/>
            <person name="Gong X."/>
            <person name="Wang C."/>
            <person name="Wang H."/>
        </authorList>
    </citation>
    <scope>NUCLEOTIDE SEQUENCE</scope>
    <source>
        <strain evidence="9">DSA</strain>
    </source>
</reference>
<proteinExistence type="predicted"/>
<dbReference type="EMBL" id="JARPTC010000019">
    <property type="protein sequence ID" value="MDO7788176.1"/>
    <property type="molecule type" value="Genomic_DNA"/>
</dbReference>
<feature type="transmembrane region" description="Helical" evidence="7">
    <location>
        <begin position="189"/>
        <end position="213"/>
    </location>
</feature>
<dbReference type="AlphaFoldDB" id="A0AAW7ZFL5"/>
<evidence type="ECO:0000313" key="9">
    <source>
        <dbReference type="EMBL" id="MDO7788176.1"/>
    </source>
</evidence>
<evidence type="ECO:0000256" key="3">
    <source>
        <dbReference type="ARBA" id="ARBA00022475"/>
    </source>
</evidence>
<dbReference type="NCBIfam" id="NF008873">
    <property type="entry name" value="PRK11909.1"/>
    <property type="match status" value="1"/>
</dbReference>
<keyword evidence="4 7" id="KW-0812">Transmembrane</keyword>
<dbReference type="InterPro" id="IPR025937">
    <property type="entry name" value="PDGLE_dom"/>
</dbReference>
<evidence type="ECO:0000256" key="7">
    <source>
        <dbReference type="SAM" id="Phobius"/>
    </source>
</evidence>
<dbReference type="Pfam" id="PF13190">
    <property type="entry name" value="PDGLE"/>
    <property type="match status" value="1"/>
</dbReference>
<feature type="domain" description="PDGLE" evidence="8">
    <location>
        <begin position="238"/>
        <end position="324"/>
    </location>
</feature>
<dbReference type="Pfam" id="PF01891">
    <property type="entry name" value="CbiM"/>
    <property type="match status" value="1"/>
</dbReference>
<dbReference type="GO" id="GO:0005886">
    <property type="term" value="C:plasma membrane"/>
    <property type="evidence" value="ECO:0007669"/>
    <property type="project" value="UniProtKB-SubCell"/>
</dbReference>